<dbReference type="GO" id="GO:0015074">
    <property type="term" value="P:DNA integration"/>
    <property type="evidence" value="ECO:0007669"/>
    <property type="project" value="InterPro"/>
</dbReference>
<keyword evidence="4" id="KW-0378">Hydrolase</keyword>
<sequence>MAQNQKIELEEGAMGEPEESGPAETPTEVAEKRGICAAAEPAMATSETVGFGGKEPPPPSWDGTDPAVQLLLYEKNVKLWMYESELEMKKRGVRLLRNLTGVARSVADNLEFEEIACEKGVENLLSTLKAHFAPHLELSLPRAFERAVYGAPRGSKETIQEYLIRVERAFYLLTKEGLQLDETARGYVAYRQASLTEAQDLKFTTWSKGQFDWKTVVASLRRMMNQRTSLTETFAQDSENLDDEEMYILVEEGDLDKIYEESEAQMALATYQEVRKAITMQQKNRQYFGGGKDRVGLQRGSNSTSMASSKAGSSSQSQQSWYVAMGEIDVGHEVKLSSPLEMTGEPIGLSQCFEPQDILSSGATFFIGLMTNPAYAVVDTAAQDGLIGHQALERLKVQLADLGLQVSWTGRKAKAHGVGGAAKVIGIVAIPLGIGGNTGILEATVVEGEVPLLLPIRMLRQLGAVIDLPALCIHFSHFQRTLPLNVLPSGHVAIEIVDFGEKGFHLESCGEMPYQESDFRNALGSISQSNEVMLSHFQPSSSLAHGVEYACCAASAPSAAFSRACSGGRPWASTKFETSSQALEANAGQSHFSPVTASSTWSSEQLAAHIAHAERLPPLKTKVAAVKSADECEHKAERLMRGSNQWAAWVTCMDCHSRWALPMSSKKPAKKKKEAASSAEKEKGVQSEEATTIAAALKRECLVLRKSEASQAIQLSEQRTLMGQWTEELQQKVAVDQEMMLAEQRKHRVEMDQLREALEVRDIMMSEFACMAMGQEYQEHKGYHDAEMHAYAHRRWEEQKEMAQLEALQREIARANSSSASRADPSDEEWDAVMHQRQHGGVAERLRALQNTGFFEAKEVFVEFEDGMCSTSIEELTEEDAECLVKINMNNKLRFEDELEEVEETALPKKVKTQLRAAEKSRQESLEEKSFQVDVSEVFSKPRLTAEAERQHLRAGGAYDILTGYDLRKKKDLQRMRKALAAEEPELVACSPPCGPFSPLQRLNFPKMSFAKVMSVVGEGLQHVRTSAQVCRRQYEQGRLFLFEHPRPSKAWEEKELEALKRLPGVHVCNFNMCRYGMRVHKELNKKATTMITNSPEIAAQLQLVCEGGHVHETLMGGRAAKAAEYPPALCQAIICGLRKHLRRKSLQAKPSEEFISVLAAEGAEEEQESLGGASEEDQDEEEEEVARVEEASSRQVEVSVSAEDRVKIRKMHVNLGHPNKASFLRFLRAGRVRQEILQWVAKEFTCGTCQSQAMPKAPRPAVVPRCYAPGVALGLDVFYVPDERNHRTLPVLNLVDLGTNYQMVEVLDSKEPMHIWHTVWKTWARTFGLPQFITVDEGREFRGGLARICADAGVIIFRAAARAPWQQGKVERHGGLMKAMLEKGREELPPTSREELVNLLHACEAAKNRYSNRSGFSPTQRQIGHWPRMPSSLLSDEALDPALQSQGQTDEFERMMEMRRVAQEAFMKLSSREAAAKALKARPRVQQTYKAGDLVYVFRALRRQKALRHGAAAAQPRAQRAKWVGPGHVLATEGSVVWINMLGELWRAATEQVRHATSDERLGVEIISEECEEMQERLKRSSHRAGYRDITSEPWPEVAEAIEDQADEVQAEGEVRGRPRPRLEDGDSPEAEDGEGAEAQHRLNEEEAASEGTAVPRQGSHQTVLEPEGEVPAASTPAVGGDIVAAPEFPSEMPVLTDEMARQMVESEAAVRRLDGLPEESFDAIRDKVLPRWRRNLQQPYFCEFEVFFQGEEGSEEKEEERPKKDYWVFDVHREVVQRHHVAWRKQLFNPAHASGCPVPLRALKKARRTKWMDSAGKPKQMDDEWSLFTEKEERISWWRGITEFSVDAHFLADSTQKAAPKKKRGEGEVFPHEIPAEEWPEWKVQDAEEFKKIVDSGALRILSVEESKQVWARLEAEGKTDRVIPSRMVRRYKPGEGPGAPRVKKSRFCIRGDKDPDILSLSRFAPTVTTSNLQVIFQVAANRRFRGLVGDLKSAFTQSRPLQRSGGPLYCRSFHGSMPGLQEGQLAEIILGCYGLVDAPLNWRLTLTDFIQAELGYKQSSLDPCTYLLFDKDGEDGEEELQGVISVEVDDLLMFGGEKHEKKIQQLQERFTFGKMREIDAQGVDFNGRRLRKVGSDFLIDMQAFVEERLHMVELTPERKKQKKDEVTEEERSQVRSVCGALNWIGREGRPDAAAAASMFSSLMSTMKIEDVLDLNKAVEQLKADAGLSLRIQPIEESRLRWGVISDASWANAKNGKTQAGHMLIAFDCALLDGQRATTNVLHWRSGKLQRTVSSTLAAETQALARGVGDLLWMMVVYEELTTASFQIRDWRKYIGRKGYSAFTKFEETEEVKTALALVDAKSLYDLLIHETTGGSDRRNALDVQALREELAELKGQIRWVEHLEMPADCLTKKLGKVTTLKRLLNEGVFGITEESAALGARLNNRKEYGYNKR</sequence>
<feature type="compositionally biased region" description="Acidic residues" evidence="1">
    <location>
        <begin position="10"/>
        <end position="21"/>
    </location>
</feature>
<dbReference type="SUPFAM" id="SSF53098">
    <property type="entry name" value="Ribonuclease H-like"/>
    <property type="match status" value="1"/>
</dbReference>
<name>A0A9P1BMK6_9DINO</name>
<keyword evidence="4" id="KW-0645">Protease</keyword>
<reference evidence="3" key="1">
    <citation type="submission" date="2022-10" db="EMBL/GenBank/DDBJ databases">
        <authorList>
            <person name="Chen Y."/>
            <person name="Dougan E. K."/>
            <person name="Chan C."/>
            <person name="Rhodes N."/>
            <person name="Thang M."/>
        </authorList>
    </citation>
    <scope>NUCLEOTIDE SEQUENCE</scope>
</reference>
<dbReference type="OrthoDB" id="425619at2759"/>
<reference evidence="4 5" key="2">
    <citation type="submission" date="2024-05" db="EMBL/GenBank/DDBJ databases">
        <authorList>
            <person name="Chen Y."/>
            <person name="Shah S."/>
            <person name="Dougan E. K."/>
            <person name="Thang M."/>
            <person name="Chan C."/>
        </authorList>
    </citation>
    <scope>NUCLEOTIDE SEQUENCE [LARGE SCALE GENOMIC DNA]</scope>
</reference>
<dbReference type="Gene3D" id="3.30.420.10">
    <property type="entry name" value="Ribonuclease H-like superfamily/Ribonuclease H"/>
    <property type="match status" value="1"/>
</dbReference>
<dbReference type="Proteomes" id="UP001152797">
    <property type="component" value="Unassembled WGS sequence"/>
</dbReference>
<evidence type="ECO:0000313" key="5">
    <source>
        <dbReference type="Proteomes" id="UP001152797"/>
    </source>
</evidence>
<dbReference type="InterPro" id="IPR021109">
    <property type="entry name" value="Peptidase_aspartic_dom_sf"/>
</dbReference>
<feature type="region of interest" description="Disordered" evidence="1">
    <location>
        <begin position="1610"/>
        <end position="1679"/>
    </location>
</feature>
<evidence type="ECO:0000313" key="3">
    <source>
        <dbReference type="EMBL" id="CAI3976104.1"/>
    </source>
</evidence>
<feature type="compositionally biased region" description="Acidic residues" evidence="1">
    <location>
        <begin position="1627"/>
        <end position="1637"/>
    </location>
</feature>
<dbReference type="GO" id="GO:0003676">
    <property type="term" value="F:nucleic acid binding"/>
    <property type="evidence" value="ECO:0007669"/>
    <property type="project" value="InterPro"/>
</dbReference>
<dbReference type="Gene3D" id="2.40.70.10">
    <property type="entry name" value="Acid Proteases"/>
    <property type="match status" value="1"/>
</dbReference>
<feature type="region of interest" description="Disordered" evidence="1">
    <location>
        <begin position="1166"/>
        <end position="1194"/>
    </location>
</feature>
<feature type="compositionally biased region" description="Low complexity" evidence="1">
    <location>
        <begin position="301"/>
        <end position="313"/>
    </location>
</feature>
<feature type="compositionally biased region" description="Acidic residues" evidence="1">
    <location>
        <begin position="1166"/>
        <end position="1185"/>
    </location>
</feature>
<feature type="region of interest" description="Disordered" evidence="1">
    <location>
        <begin position="289"/>
        <end position="313"/>
    </location>
</feature>
<dbReference type="PROSITE" id="PS50994">
    <property type="entry name" value="INTEGRASE"/>
    <property type="match status" value="1"/>
</dbReference>
<dbReference type="InterPro" id="IPR001584">
    <property type="entry name" value="Integrase_cat-core"/>
</dbReference>
<evidence type="ECO:0000313" key="4">
    <source>
        <dbReference type="EMBL" id="CAL4763416.1"/>
    </source>
</evidence>
<keyword evidence="5" id="KW-1185">Reference proteome</keyword>
<feature type="region of interest" description="Disordered" evidence="1">
    <location>
        <begin position="665"/>
        <end position="687"/>
    </location>
</feature>
<gene>
    <name evidence="3" type="ORF">C1SCF055_LOCUS4357</name>
</gene>
<dbReference type="EMBL" id="CAMXCT020000244">
    <property type="protein sequence ID" value="CAL1129479.1"/>
    <property type="molecule type" value="Genomic_DNA"/>
</dbReference>
<dbReference type="GO" id="GO:0008233">
    <property type="term" value="F:peptidase activity"/>
    <property type="evidence" value="ECO:0007669"/>
    <property type="project" value="UniProtKB-KW"/>
</dbReference>
<protein>
    <submittedName>
        <fullName evidence="4">Copia protein (Gag-int-pol protein) [Cleaved into: Copia VLP protein Copia protease ]</fullName>
    </submittedName>
</protein>
<proteinExistence type="predicted"/>
<dbReference type="InterPro" id="IPR012337">
    <property type="entry name" value="RNaseH-like_sf"/>
</dbReference>
<feature type="domain" description="Integrase catalytic" evidence="2">
    <location>
        <begin position="1266"/>
        <end position="1427"/>
    </location>
</feature>
<organism evidence="3">
    <name type="scientific">Cladocopium goreaui</name>
    <dbReference type="NCBI Taxonomy" id="2562237"/>
    <lineage>
        <taxon>Eukaryota</taxon>
        <taxon>Sar</taxon>
        <taxon>Alveolata</taxon>
        <taxon>Dinophyceae</taxon>
        <taxon>Suessiales</taxon>
        <taxon>Symbiodiniaceae</taxon>
        <taxon>Cladocopium</taxon>
    </lineage>
</organism>
<evidence type="ECO:0000259" key="2">
    <source>
        <dbReference type="PROSITE" id="PS50994"/>
    </source>
</evidence>
<feature type="compositionally biased region" description="Basic and acidic residues" evidence="1">
    <location>
        <begin position="1614"/>
        <end position="1626"/>
    </location>
</feature>
<dbReference type="InterPro" id="IPR036397">
    <property type="entry name" value="RNaseH_sf"/>
</dbReference>
<dbReference type="GO" id="GO:0006508">
    <property type="term" value="P:proteolysis"/>
    <property type="evidence" value="ECO:0007669"/>
    <property type="project" value="UniProtKB-KW"/>
</dbReference>
<dbReference type="EMBL" id="CAMXCT030000244">
    <property type="protein sequence ID" value="CAL4763416.1"/>
    <property type="molecule type" value="Genomic_DNA"/>
</dbReference>
<feature type="region of interest" description="Disordered" evidence="1">
    <location>
        <begin position="1"/>
        <end position="38"/>
    </location>
</feature>
<dbReference type="EMBL" id="CAMXCT010000244">
    <property type="protein sequence ID" value="CAI3976104.1"/>
    <property type="molecule type" value="Genomic_DNA"/>
</dbReference>
<evidence type="ECO:0000256" key="1">
    <source>
        <dbReference type="SAM" id="MobiDB-lite"/>
    </source>
</evidence>
<comment type="caution">
    <text evidence="3">The sequence shown here is derived from an EMBL/GenBank/DDBJ whole genome shotgun (WGS) entry which is preliminary data.</text>
</comment>
<accession>A0A9P1BMK6</accession>